<reference evidence="1 2" key="1">
    <citation type="journal article" date="2011" name="J. Bacteriol.">
        <title>Complete genome sequence of seawater bacterium Glaciecola nitratireducens FR1064T.</title>
        <authorList>
            <person name="Bian F."/>
            <person name="Qin Q.L."/>
            <person name="Xie B.B."/>
            <person name="Shu Y.L."/>
            <person name="Zhang X.Y."/>
            <person name="Yu Y."/>
            <person name="Chen B."/>
            <person name="Chen X.L."/>
            <person name="Zhou B.C."/>
            <person name="Zhang Y.Z."/>
        </authorList>
    </citation>
    <scope>NUCLEOTIDE SEQUENCE [LARGE SCALE GENOMIC DNA]</scope>
    <source>
        <strain evidence="2">JCM 12485 / KCTC 12276 / FR1064</strain>
    </source>
</reference>
<dbReference type="STRING" id="1085623.GNIT_1878"/>
<dbReference type="InterPro" id="IPR008554">
    <property type="entry name" value="Glutaredoxin-like"/>
</dbReference>
<name>G4QHK1_GLANF</name>
<sequence length="98" mass="11200">MKIVLYTGPHCSLCDLAVDIVEQFNALYTNTNTINEPAFQPSPTDIISERVELEKVNIRDSADLYHLYGARIPVLKREKSDSELGWPFTLDDLIEFLK</sequence>
<dbReference type="GO" id="GO:0016853">
    <property type="term" value="F:isomerase activity"/>
    <property type="evidence" value="ECO:0007669"/>
    <property type="project" value="UniProtKB-KW"/>
</dbReference>
<dbReference type="AlphaFoldDB" id="G4QHK1"/>
<protein>
    <submittedName>
        <fullName evidence="1">Thiol-disulfide isomerase and thioredoxin i</fullName>
    </submittedName>
</protein>
<keyword evidence="1" id="KW-0413">Isomerase</keyword>
<dbReference type="RefSeq" id="WP_014108861.1">
    <property type="nucleotide sequence ID" value="NC_016041.1"/>
</dbReference>
<dbReference type="HOGENOM" id="CLU_125054_4_2_6"/>
<evidence type="ECO:0000313" key="1">
    <source>
        <dbReference type="EMBL" id="AEP29987.1"/>
    </source>
</evidence>
<dbReference type="InterPro" id="IPR036249">
    <property type="entry name" value="Thioredoxin-like_sf"/>
</dbReference>
<gene>
    <name evidence="1" type="ordered locus">GNIT_1878</name>
</gene>
<organism evidence="1 2">
    <name type="scientific">Glaciecola nitratireducens (strain JCM 12485 / KCTC 12276 / FR1064)</name>
    <dbReference type="NCBI Taxonomy" id="1085623"/>
    <lineage>
        <taxon>Bacteria</taxon>
        <taxon>Pseudomonadati</taxon>
        <taxon>Pseudomonadota</taxon>
        <taxon>Gammaproteobacteria</taxon>
        <taxon>Alteromonadales</taxon>
        <taxon>Alteromonadaceae</taxon>
        <taxon>Brumicola</taxon>
    </lineage>
</organism>
<proteinExistence type="predicted"/>
<evidence type="ECO:0000313" key="2">
    <source>
        <dbReference type="Proteomes" id="UP000009282"/>
    </source>
</evidence>
<accession>G4QHK1</accession>
<dbReference type="Proteomes" id="UP000009282">
    <property type="component" value="Chromosome"/>
</dbReference>
<dbReference type="OrthoDB" id="8537427at2"/>
<dbReference type="KEGG" id="gni:GNIT_1878"/>
<dbReference type="Gene3D" id="3.40.30.10">
    <property type="entry name" value="Glutaredoxin"/>
    <property type="match status" value="1"/>
</dbReference>
<dbReference type="EMBL" id="CP003060">
    <property type="protein sequence ID" value="AEP29987.1"/>
    <property type="molecule type" value="Genomic_DNA"/>
</dbReference>
<keyword evidence="2" id="KW-1185">Reference proteome</keyword>
<dbReference type="Pfam" id="PF05768">
    <property type="entry name" value="Glrx-like"/>
    <property type="match status" value="1"/>
</dbReference>
<dbReference type="SUPFAM" id="SSF52833">
    <property type="entry name" value="Thioredoxin-like"/>
    <property type="match status" value="1"/>
</dbReference>